<feature type="domain" description="Nephrocystin 3-like N-terminal" evidence="4">
    <location>
        <begin position="78"/>
        <end position="239"/>
    </location>
</feature>
<dbReference type="PANTHER" id="PTHR24198:SF165">
    <property type="entry name" value="ANKYRIN REPEAT-CONTAINING PROTEIN-RELATED"/>
    <property type="match status" value="1"/>
</dbReference>
<evidence type="ECO:0000256" key="2">
    <source>
        <dbReference type="ARBA" id="ARBA00023043"/>
    </source>
</evidence>
<dbReference type="PROSITE" id="PS50088">
    <property type="entry name" value="ANK_REPEAT"/>
    <property type="match status" value="6"/>
</dbReference>
<evidence type="ECO:0000313" key="5">
    <source>
        <dbReference type="EMBL" id="KAK3215951.1"/>
    </source>
</evidence>
<dbReference type="SMART" id="SM00248">
    <property type="entry name" value="ANK"/>
    <property type="match status" value="26"/>
</dbReference>
<feature type="repeat" description="ANK" evidence="3">
    <location>
        <begin position="1172"/>
        <end position="1204"/>
    </location>
</feature>
<comment type="caution">
    <text evidence="5">The sequence shown here is derived from an EMBL/GenBank/DDBJ whole genome shotgun (WGS) entry which is preliminary data.</text>
</comment>
<protein>
    <recommendedName>
        <fullName evidence="4">Nephrocystin 3-like N-terminal domain-containing protein</fullName>
    </recommendedName>
</protein>
<feature type="repeat" description="ANK" evidence="3">
    <location>
        <begin position="1697"/>
        <end position="1742"/>
    </location>
</feature>
<dbReference type="EMBL" id="WVTA01000002">
    <property type="protein sequence ID" value="KAK3215951.1"/>
    <property type="molecule type" value="Genomic_DNA"/>
</dbReference>
<evidence type="ECO:0000256" key="3">
    <source>
        <dbReference type="PROSITE-ProRule" id="PRU00023"/>
    </source>
</evidence>
<name>A0AAN6M867_9PLEO</name>
<dbReference type="InterPro" id="IPR056884">
    <property type="entry name" value="NPHP3-like_N"/>
</dbReference>
<accession>A0AAN6M867</accession>
<evidence type="ECO:0000256" key="1">
    <source>
        <dbReference type="ARBA" id="ARBA00022737"/>
    </source>
</evidence>
<dbReference type="SUPFAM" id="SSF52540">
    <property type="entry name" value="P-loop containing nucleoside triphosphate hydrolases"/>
    <property type="match status" value="1"/>
</dbReference>
<keyword evidence="6" id="KW-1185">Reference proteome</keyword>
<proteinExistence type="predicted"/>
<sequence>MQSFIFSKSAKKARASDQSPWEHDAVLLDRDDVSDFNEENILPVSPEKQAEIRKWLQPTAYNDEGSEFKKHLSSHLDNTGTWIFDAPAYKIWHSSEDNGILWIKGIPGSGKSVVAATLVDYLMSEKVPVLYFFFRQIIDANHRPQAALRDWLDQMLEYSPPLQAQLAQHLKESRTLESLPAADFWALIKLAMLYLPRAYCVVDALDEIDHGQDMLNFFEGLTKLGMWRPARIKIVMTSRPVPSVETPLRHAKTLNLHLEEKTVDRDIATFVKHVLKASSIEERHHPFIRQAVPGNANGLFLYAKLAMDAFLEPGADPEKVLRELPTDLNIMYNDLLREHIRRTAISSDLQMLIMQSVTHASRPLRLLELSDMVNVTQFHDGARDLKKAKELVRTACGPLLEILPDALACISYLRSGCFNEIPSPSKPAIGRKGHKRGANRFPFSRHETKYHALPAFTRYAAKYWHVHVRKSMLAGFDQSQINAALDEFVASEHFDKYTQIENIGCDQVTPVFVAVALGLTQYCEVLLARPGTNPNKGDMYEPPLYHAAKNGFHDIVDLLVKHHVDLNEWNQDGYSALHVAAMHNHPKVASILLQAGANPFCVPSKTGTFYDYGLEPCGTPISKACSHGHVETVAVLLPYLTTKKEVTDALFTATSMRRSTVIAVLLNHPLADVNSRERSRTLLYVACSNRDAQSIKILLKAGADPNIKIKGYYRKNKEPEDSGYTALHALAHMGCVLNGGNYNGNSSNHPLEETMEAFELILKAGANVHQLDLQGQNALFHACDGVATKILLDAGVSPYLINQDGENLLHKHYNLDILQQLLENAKIDSSLKLPYWETTPLLKSLNDSSVRKALLLLQFGADCTGSNRDGDGAFHLAVAISYGDRDKGLEATLFAQLREAGAEVNMKNNSGCTPLHTLNFRNFKPELFELLLEAGLDTEAKNNHGETALFSSLRCASSYDLKELCKKLVRAGCNIGAVDDKGRNLLHALEVLDPEKIQFLVGEGLDPLHTDDDGNTLWHVAATSRHPVGLIQTFMGLGIDPKQPNNSGRTPLHVYSSMRPYALEESLKRKSPDNIAETTPFDTFLGHINQLNPVDANGVTPLHLASTFSQYLTSRLLAVGADPSRCTIEGLTVFHLAARSRQPNILGILLDFYRLNKNSEVLVPQLNVKDARGRTAIVYACASGCLESVKLLVEAGATIDCDRYEASAWKGCVEFEEENKNWDYRYRADGYCHDWSAPRAGGVSIEDKSRPDMRDANHNNTGFRYRIDEIILFLSSYEAFTRMFLHSALQDAVSVGLDYTVDCLTGLRTKLNIKISEKLAAEVDACLRRREQDSSTMPHFGLLQDRKFSLAADRLTQGVLLDYTARIPVLLHQLVHDGFVSILQKVLKPEFAKSFDNMDWCSEQEKSSQHLSRGSLQPLLIVACQSDIPNMDMIRFLVEEMGVDLDARTRVDQISQDPSNKHTLHESAIHYLVRGVNWWQTRQALPYLVGKGANLNLRDRYSNTPLRASLDRMKTILYDKYPIEVLVNAGADVNSFNEPYGRRGASCLSRASDDIDMTRYLLQHGGVVTHFDIRDMIKKGRSDVLELFLSHGGPVSRDTDEATFGNESDWENHGIKSKEEENMRAEAKFPLHYLATTNNKQPFEDREKMANILLKHGADINARYEHTTLMHCIIKSSHIARFLLQHPDLNIEATDAEGRTLLLAASKEQEITHYSKTHDEPAAVSLVRVLLDQGANVRARDNNGRNVLHHMLSTPPRVLGVSYYSREPPRNVDCGYITTLAPPLVNEQDNNGNTPLHYAAKTYTAFTSNLLDAGADPRIKNNKGNTPLHHLIRGTWTSDARSEIVGPRRELFERLIALGADIQARNHRGETPIFNFFLAHSRSHACVEPVIGDWESTPEYEEGELETPLYEMFEEMGVRWGDVDVEGQSLLHVVTGASEPYTKERALRRFQFLMSKGLDVAAEDRRGRTPLDVAAAFKNVKILNLFQKEGLEGEVFRPSSPSVDSVGSLYD</sequence>
<keyword evidence="2 3" id="KW-0040">ANK repeat</keyword>
<dbReference type="Pfam" id="PF12796">
    <property type="entry name" value="Ank_2"/>
    <property type="match status" value="2"/>
</dbReference>
<dbReference type="SUPFAM" id="SSF48403">
    <property type="entry name" value="Ankyrin repeat"/>
    <property type="match status" value="6"/>
</dbReference>
<dbReference type="Pfam" id="PF00023">
    <property type="entry name" value="Ank"/>
    <property type="match status" value="2"/>
</dbReference>
<dbReference type="Proteomes" id="UP001280581">
    <property type="component" value="Unassembled WGS sequence"/>
</dbReference>
<dbReference type="Gene3D" id="3.40.50.300">
    <property type="entry name" value="P-loop containing nucleotide triphosphate hydrolases"/>
    <property type="match status" value="1"/>
</dbReference>
<dbReference type="GO" id="GO:0005737">
    <property type="term" value="C:cytoplasm"/>
    <property type="evidence" value="ECO:0007669"/>
    <property type="project" value="TreeGrafter"/>
</dbReference>
<feature type="repeat" description="ANK" evidence="3">
    <location>
        <begin position="910"/>
        <end position="943"/>
    </location>
</feature>
<dbReference type="PRINTS" id="PR01415">
    <property type="entry name" value="ANKYRIN"/>
</dbReference>
<feature type="repeat" description="ANK" evidence="3">
    <location>
        <begin position="1626"/>
        <end position="1665"/>
    </location>
</feature>
<keyword evidence="1" id="KW-0677">Repeat</keyword>
<gene>
    <name evidence="5" type="ORF">GRF29_8g1661475</name>
</gene>
<feature type="repeat" description="ANK" evidence="3">
    <location>
        <begin position="572"/>
        <end position="598"/>
    </location>
</feature>
<evidence type="ECO:0000259" key="4">
    <source>
        <dbReference type="Pfam" id="PF24883"/>
    </source>
</evidence>
<organism evidence="5 6">
    <name type="scientific">Pseudopithomyces chartarum</name>
    <dbReference type="NCBI Taxonomy" id="1892770"/>
    <lineage>
        <taxon>Eukaryota</taxon>
        <taxon>Fungi</taxon>
        <taxon>Dikarya</taxon>
        <taxon>Ascomycota</taxon>
        <taxon>Pezizomycotina</taxon>
        <taxon>Dothideomycetes</taxon>
        <taxon>Pleosporomycetidae</taxon>
        <taxon>Pleosporales</taxon>
        <taxon>Massarineae</taxon>
        <taxon>Didymosphaeriaceae</taxon>
        <taxon>Pseudopithomyces</taxon>
    </lineage>
</organism>
<reference evidence="5 6" key="1">
    <citation type="submission" date="2021-02" db="EMBL/GenBank/DDBJ databases">
        <title>Genome assembly of Pseudopithomyces chartarum.</title>
        <authorList>
            <person name="Jauregui R."/>
            <person name="Singh J."/>
            <person name="Voisey C."/>
        </authorList>
    </citation>
    <scope>NUCLEOTIDE SEQUENCE [LARGE SCALE GENOMIC DNA]</scope>
    <source>
        <strain evidence="5 6">AGR01</strain>
    </source>
</reference>
<dbReference type="PANTHER" id="PTHR24198">
    <property type="entry name" value="ANKYRIN REPEAT AND PROTEIN KINASE DOMAIN-CONTAINING PROTEIN"/>
    <property type="match status" value="1"/>
</dbReference>
<dbReference type="InterPro" id="IPR036770">
    <property type="entry name" value="Ankyrin_rpt-contain_sf"/>
</dbReference>
<dbReference type="InterPro" id="IPR002110">
    <property type="entry name" value="Ankyrin_rpt"/>
</dbReference>
<dbReference type="Gene3D" id="1.25.40.20">
    <property type="entry name" value="Ankyrin repeat-containing domain"/>
    <property type="match status" value="8"/>
</dbReference>
<dbReference type="InterPro" id="IPR027417">
    <property type="entry name" value="P-loop_NTPase"/>
</dbReference>
<dbReference type="PROSITE" id="PS50297">
    <property type="entry name" value="ANK_REP_REGION"/>
    <property type="match status" value="3"/>
</dbReference>
<feature type="repeat" description="ANK" evidence="3">
    <location>
        <begin position="678"/>
        <end position="710"/>
    </location>
</feature>
<evidence type="ECO:0000313" key="6">
    <source>
        <dbReference type="Proteomes" id="UP001280581"/>
    </source>
</evidence>
<dbReference type="Pfam" id="PF24883">
    <property type="entry name" value="NPHP3_N"/>
    <property type="match status" value="1"/>
</dbReference>